<dbReference type="InterPro" id="IPR000700">
    <property type="entry name" value="PAS-assoc_C"/>
</dbReference>
<dbReference type="Pfam" id="PF08448">
    <property type="entry name" value="PAS_4"/>
    <property type="match status" value="1"/>
</dbReference>
<proteinExistence type="predicted"/>
<dbReference type="SUPFAM" id="SSF55785">
    <property type="entry name" value="PYP-like sensor domain (PAS domain)"/>
    <property type="match status" value="1"/>
</dbReference>
<dbReference type="GO" id="GO:0003824">
    <property type="term" value="F:catalytic activity"/>
    <property type="evidence" value="ECO:0007669"/>
    <property type="project" value="UniProtKB-ARBA"/>
</dbReference>
<dbReference type="OrthoDB" id="9813903at2"/>
<evidence type="ECO:0000259" key="3">
    <source>
        <dbReference type="PROSITE" id="PS50887"/>
    </source>
</evidence>
<feature type="domain" description="PAC" evidence="2">
    <location>
        <begin position="92"/>
        <end position="144"/>
    </location>
</feature>
<gene>
    <name evidence="4" type="ORF">DZC73_03230</name>
</gene>
<evidence type="ECO:0000259" key="1">
    <source>
        <dbReference type="PROSITE" id="PS50112"/>
    </source>
</evidence>
<dbReference type="SMART" id="SM00091">
    <property type="entry name" value="PAS"/>
    <property type="match status" value="1"/>
</dbReference>
<dbReference type="Gene3D" id="3.30.450.20">
    <property type="entry name" value="PAS domain"/>
    <property type="match status" value="1"/>
</dbReference>
<evidence type="ECO:0000313" key="4">
    <source>
        <dbReference type="EMBL" id="RQP26072.1"/>
    </source>
</evidence>
<dbReference type="PROSITE" id="PS50887">
    <property type="entry name" value="GGDEF"/>
    <property type="match status" value="1"/>
</dbReference>
<reference evidence="4 5" key="2">
    <citation type="submission" date="2018-12" db="EMBL/GenBank/DDBJ databases">
        <title>Rhizobacter gummiphilus sp. nov., a rubber-degrading bacterium isolated from the soil of a botanical garden in Japan.</title>
        <authorList>
            <person name="Shunsuke S.S."/>
        </authorList>
    </citation>
    <scope>NUCLEOTIDE SEQUENCE [LARGE SCALE GENOMIC DNA]</scope>
    <source>
        <strain evidence="4 5">S-16</strain>
    </source>
</reference>
<comment type="caution">
    <text evidence="4">The sequence shown here is derived from an EMBL/GenBank/DDBJ whole genome shotgun (WGS) entry which is preliminary data.</text>
</comment>
<dbReference type="SMART" id="SM00267">
    <property type="entry name" value="GGDEF"/>
    <property type="match status" value="1"/>
</dbReference>
<dbReference type="InterPro" id="IPR035965">
    <property type="entry name" value="PAS-like_dom_sf"/>
</dbReference>
<dbReference type="InterPro" id="IPR043128">
    <property type="entry name" value="Rev_trsase/Diguanyl_cyclase"/>
</dbReference>
<sequence>MAIRREAIEDTGAAIALQQSEARLRLMIDAVPAMITYIDTSERYLFSNLPYMRMLGLAREQIVGRNMREVLGDALYERIGPYKEQALSGQTAHYERQHRRDDGSVADLSVTFVPHLSDDGTVEGFFSLTLDITELKNLERELAHIARHDTLTGLPNRALFADRLAQAIERHKRDGTGFALAYLDIDKFKAINDTLGHAAGDQLLAGFAARVRQCVRGVDTLARLGGDEFALLLEGPITATGAGAVAAKIVAAMQAPFDLEERQVQVTTSVGIALAGDRPVLAADINARADAALYDAKAAGRNTFVLR</sequence>
<dbReference type="CDD" id="cd01949">
    <property type="entry name" value="GGDEF"/>
    <property type="match status" value="1"/>
</dbReference>
<dbReference type="InterPro" id="IPR000160">
    <property type="entry name" value="GGDEF_dom"/>
</dbReference>
<dbReference type="NCBIfam" id="TIGR00229">
    <property type="entry name" value="sensory_box"/>
    <property type="match status" value="1"/>
</dbReference>
<dbReference type="Gene3D" id="3.30.70.270">
    <property type="match status" value="1"/>
</dbReference>
<dbReference type="SUPFAM" id="SSF55073">
    <property type="entry name" value="Nucleotide cyclase"/>
    <property type="match status" value="1"/>
</dbReference>
<dbReference type="PANTHER" id="PTHR44757">
    <property type="entry name" value="DIGUANYLATE CYCLASE DGCP"/>
    <property type="match status" value="1"/>
</dbReference>
<evidence type="ECO:0000259" key="2">
    <source>
        <dbReference type="PROSITE" id="PS50113"/>
    </source>
</evidence>
<dbReference type="InterPro" id="IPR000014">
    <property type="entry name" value="PAS"/>
</dbReference>
<organism evidence="4 5">
    <name type="scientific">Piscinibacter terrae</name>
    <dbReference type="NCBI Taxonomy" id="2496871"/>
    <lineage>
        <taxon>Bacteria</taxon>
        <taxon>Pseudomonadati</taxon>
        <taxon>Pseudomonadota</taxon>
        <taxon>Betaproteobacteria</taxon>
        <taxon>Burkholderiales</taxon>
        <taxon>Sphaerotilaceae</taxon>
        <taxon>Piscinibacter</taxon>
    </lineage>
</organism>
<dbReference type="FunFam" id="3.30.70.270:FF:000001">
    <property type="entry name" value="Diguanylate cyclase domain protein"/>
    <property type="match status" value="1"/>
</dbReference>
<dbReference type="Proteomes" id="UP000267464">
    <property type="component" value="Unassembled WGS sequence"/>
</dbReference>
<dbReference type="CDD" id="cd00130">
    <property type="entry name" value="PAS"/>
    <property type="match status" value="1"/>
</dbReference>
<evidence type="ECO:0000313" key="5">
    <source>
        <dbReference type="Proteomes" id="UP000267464"/>
    </source>
</evidence>
<dbReference type="InterPro" id="IPR029787">
    <property type="entry name" value="Nucleotide_cyclase"/>
</dbReference>
<accession>A0A3N7J5H7</accession>
<reference evidence="4 5" key="1">
    <citation type="submission" date="2018-08" db="EMBL/GenBank/DDBJ databases">
        <authorList>
            <person name="Khan S.A."/>
            <person name="Jeon C.O."/>
            <person name="Chun B.H."/>
            <person name="Jeong S.E."/>
        </authorList>
    </citation>
    <scope>NUCLEOTIDE SEQUENCE [LARGE SCALE GENOMIC DNA]</scope>
    <source>
        <strain evidence="4 5">S-16</strain>
    </source>
</reference>
<dbReference type="PANTHER" id="PTHR44757:SF2">
    <property type="entry name" value="BIOFILM ARCHITECTURE MAINTENANCE PROTEIN MBAA"/>
    <property type="match status" value="1"/>
</dbReference>
<dbReference type="InterPro" id="IPR052155">
    <property type="entry name" value="Biofilm_reg_signaling"/>
</dbReference>
<feature type="domain" description="GGDEF" evidence="3">
    <location>
        <begin position="176"/>
        <end position="307"/>
    </location>
</feature>
<feature type="domain" description="PAS" evidence="1">
    <location>
        <begin position="20"/>
        <end position="90"/>
    </location>
</feature>
<dbReference type="PROSITE" id="PS50113">
    <property type="entry name" value="PAC"/>
    <property type="match status" value="1"/>
</dbReference>
<dbReference type="Pfam" id="PF00990">
    <property type="entry name" value="GGDEF"/>
    <property type="match status" value="1"/>
</dbReference>
<dbReference type="EMBL" id="QUSW01000001">
    <property type="protein sequence ID" value="RQP26072.1"/>
    <property type="molecule type" value="Genomic_DNA"/>
</dbReference>
<protein>
    <submittedName>
        <fullName evidence="4">Sensor domain-containing diguanylate cyclase</fullName>
    </submittedName>
</protein>
<dbReference type="AlphaFoldDB" id="A0A3N7J5H7"/>
<name>A0A3N7J5H7_9BURK</name>
<dbReference type="PROSITE" id="PS50112">
    <property type="entry name" value="PAS"/>
    <property type="match status" value="1"/>
</dbReference>
<dbReference type="InterPro" id="IPR013656">
    <property type="entry name" value="PAS_4"/>
</dbReference>
<dbReference type="RefSeq" id="WP_124538743.1">
    <property type="nucleotide sequence ID" value="NZ_QUSW01000001.1"/>
</dbReference>
<dbReference type="NCBIfam" id="TIGR00254">
    <property type="entry name" value="GGDEF"/>
    <property type="match status" value="1"/>
</dbReference>
<keyword evidence="5" id="KW-1185">Reference proteome</keyword>